<dbReference type="PROSITE" id="PS51459">
    <property type="entry name" value="FIDO"/>
    <property type="match status" value="1"/>
</dbReference>
<dbReference type="Gene3D" id="1.10.3290.10">
    <property type="entry name" value="Fido-like domain"/>
    <property type="match status" value="1"/>
</dbReference>
<comment type="caution">
    <text evidence="2">The sequence shown here is derived from an EMBL/GenBank/DDBJ whole genome shotgun (WGS) entry which is preliminary data.</text>
</comment>
<sequence>MNPPFVITPKILSQVSRIERLIGRVESHDQPKPQPQLRKSNRVKTLQGSLAIEGNSLDVEQITAVLDGKRVIAPKNDILEVINANEVYEHLSSFDPYTPNHLLQAHGMMMKEILPNAGSWRTSNVGILKEGAVSHIAPQADRVEFLVNDLFDFLKSDHHALIKGCVFHYEFEFIHPFQDGNGRIGRFWHSLLLFHYHPIFEYIPVESIIKEHQQNYYDVLEVCDKAGESTAFIEFSLDMILKALEGFLDVFRPQKVTGNSRLEQAREHLQSKDFSRREYMALHKSISTATASRDLKSGIDQGLLLIQGERALSRYRFKKSLK</sequence>
<dbReference type="PANTHER" id="PTHR13504">
    <property type="entry name" value="FIDO DOMAIN-CONTAINING PROTEIN DDB_G0283145"/>
    <property type="match status" value="1"/>
</dbReference>
<dbReference type="InterPro" id="IPR003812">
    <property type="entry name" value="Fido"/>
</dbReference>
<dbReference type="InterPro" id="IPR040198">
    <property type="entry name" value="Fido_containing"/>
</dbReference>
<evidence type="ECO:0000313" key="2">
    <source>
        <dbReference type="EMBL" id="MFD2277117.1"/>
    </source>
</evidence>
<name>A0ABW5E3X6_9BACT</name>
<evidence type="ECO:0000313" key="3">
    <source>
        <dbReference type="Proteomes" id="UP001597297"/>
    </source>
</evidence>
<dbReference type="EMBL" id="JBHUJC010000040">
    <property type="protein sequence ID" value="MFD2277117.1"/>
    <property type="molecule type" value="Genomic_DNA"/>
</dbReference>
<dbReference type="InterPro" id="IPR036597">
    <property type="entry name" value="Fido-like_dom_sf"/>
</dbReference>
<feature type="domain" description="Fido" evidence="1">
    <location>
        <begin position="97"/>
        <end position="238"/>
    </location>
</feature>
<proteinExistence type="predicted"/>
<dbReference type="SUPFAM" id="SSF140931">
    <property type="entry name" value="Fic-like"/>
    <property type="match status" value="1"/>
</dbReference>
<accession>A0ABW5E3X6</accession>
<dbReference type="Proteomes" id="UP001597297">
    <property type="component" value="Unassembled WGS sequence"/>
</dbReference>
<dbReference type="PANTHER" id="PTHR13504:SF38">
    <property type="entry name" value="FIDO DOMAIN-CONTAINING PROTEIN"/>
    <property type="match status" value="1"/>
</dbReference>
<protein>
    <submittedName>
        <fullName evidence="2">Fic family protein</fullName>
    </submittedName>
</protein>
<dbReference type="RefSeq" id="WP_377093097.1">
    <property type="nucleotide sequence ID" value="NZ_JBHSJM010000001.1"/>
</dbReference>
<dbReference type="Pfam" id="PF02661">
    <property type="entry name" value="Fic"/>
    <property type="match status" value="1"/>
</dbReference>
<gene>
    <name evidence="2" type="ORF">ACFSQZ_11600</name>
</gene>
<reference evidence="3" key="1">
    <citation type="journal article" date="2019" name="Int. J. Syst. Evol. Microbiol.">
        <title>The Global Catalogue of Microorganisms (GCM) 10K type strain sequencing project: providing services to taxonomists for standard genome sequencing and annotation.</title>
        <authorList>
            <consortium name="The Broad Institute Genomics Platform"/>
            <consortium name="The Broad Institute Genome Sequencing Center for Infectious Disease"/>
            <person name="Wu L."/>
            <person name="Ma J."/>
        </authorList>
    </citation>
    <scope>NUCLEOTIDE SEQUENCE [LARGE SCALE GENOMIC DNA]</scope>
    <source>
        <strain evidence="3">JCM 16545</strain>
    </source>
</reference>
<organism evidence="2 3">
    <name type="scientific">Rubritalea spongiae</name>
    <dbReference type="NCBI Taxonomy" id="430797"/>
    <lineage>
        <taxon>Bacteria</taxon>
        <taxon>Pseudomonadati</taxon>
        <taxon>Verrucomicrobiota</taxon>
        <taxon>Verrucomicrobiia</taxon>
        <taxon>Verrucomicrobiales</taxon>
        <taxon>Rubritaleaceae</taxon>
        <taxon>Rubritalea</taxon>
    </lineage>
</organism>
<keyword evidence="3" id="KW-1185">Reference proteome</keyword>
<evidence type="ECO:0000259" key="1">
    <source>
        <dbReference type="PROSITE" id="PS51459"/>
    </source>
</evidence>